<comment type="function">
    <text evidence="4">Involved in ubiquitination and subsequent proteasomal degradation of target proteins. Together with CUL1, RBX1 and a F-box protein, it forms a SCF E3 ubiquitin ligase complex. The functional specificity of this complex depends on the type of F-box protein. In the SCF complex, it serves as an adapter that links the F-box protein to CUL1.</text>
</comment>
<comment type="pathway">
    <text evidence="1 4">Protein modification; protein ubiquitination.</text>
</comment>
<dbReference type="GO" id="GO:0006511">
    <property type="term" value="P:ubiquitin-dependent protein catabolic process"/>
    <property type="evidence" value="ECO:0007669"/>
    <property type="project" value="InterPro"/>
</dbReference>
<keyword evidence="3 4" id="KW-0833">Ubl conjugation pathway</keyword>
<sequence>MAKKKKEITLRSSDGALLHADEFLAEQSGVVRRAINSNPGDIALNVPSVTESVLHLVTEFCKKQAEFTAEINVAAIAGKKAKGVVDDSVDNTTEGEDEIAVDNGMAAMEKKRRDWEEEFLLVDHDVLYYLIMAADDLEIDSLRNLTCRKLADLIKNKSPQQIRGMLGIDDDFSEEEKQEIKKELQLKSGVCLRRLSLLKDRLCPGPGAFAQLSHL</sequence>
<dbReference type="SUPFAM" id="SSF54695">
    <property type="entry name" value="POZ domain"/>
    <property type="match status" value="1"/>
</dbReference>
<gene>
    <name evidence="7" type="ORF">MUK42_18213</name>
</gene>
<keyword evidence="8" id="KW-1185">Reference proteome</keyword>
<dbReference type="InterPro" id="IPR011333">
    <property type="entry name" value="SKP1/BTB/POZ_sf"/>
</dbReference>
<feature type="domain" description="SKP1 component POZ" evidence="6">
    <location>
        <begin position="7"/>
        <end position="64"/>
    </location>
</feature>
<evidence type="ECO:0000313" key="7">
    <source>
        <dbReference type="EMBL" id="URE24482.1"/>
    </source>
</evidence>
<dbReference type="InterPro" id="IPR016072">
    <property type="entry name" value="Skp1_comp_dimer"/>
</dbReference>
<dbReference type="InterPro" id="IPR016073">
    <property type="entry name" value="Skp1_comp_POZ"/>
</dbReference>
<dbReference type="Proteomes" id="UP001055439">
    <property type="component" value="Chromosome 8"/>
</dbReference>
<evidence type="ECO:0000259" key="6">
    <source>
        <dbReference type="Pfam" id="PF03931"/>
    </source>
</evidence>
<dbReference type="AlphaFoldDB" id="A0A9E7H6A1"/>
<dbReference type="EMBL" id="CP097510">
    <property type="protein sequence ID" value="URE24482.1"/>
    <property type="molecule type" value="Genomic_DNA"/>
</dbReference>
<evidence type="ECO:0000313" key="8">
    <source>
        <dbReference type="Proteomes" id="UP001055439"/>
    </source>
</evidence>
<dbReference type="InterPro" id="IPR036296">
    <property type="entry name" value="SKP1-like_dim_sf"/>
</dbReference>
<name>A0A9E7H6A1_9LILI</name>
<dbReference type="SUPFAM" id="SSF81382">
    <property type="entry name" value="Skp1 dimerisation domain-like"/>
    <property type="match status" value="1"/>
</dbReference>
<evidence type="ECO:0000256" key="1">
    <source>
        <dbReference type="ARBA" id="ARBA00004906"/>
    </source>
</evidence>
<dbReference type="Gene3D" id="3.30.710.10">
    <property type="entry name" value="Potassium Channel Kv1.1, Chain A"/>
    <property type="match status" value="1"/>
</dbReference>
<comment type="similarity">
    <text evidence="2 4">Belongs to the SKP1 family.</text>
</comment>
<dbReference type="Pfam" id="PF03931">
    <property type="entry name" value="Skp1_POZ"/>
    <property type="match status" value="1"/>
</dbReference>
<evidence type="ECO:0000256" key="3">
    <source>
        <dbReference type="ARBA" id="ARBA00022786"/>
    </source>
</evidence>
<dbReference type="PANTHER" id="PTHR11165">
    <property type="entry name" value="SKP1"/>
    <property type="match status" value="1"/>
</dbReference>
<accession>A0A9E7H6A1</accession>
<dbReference type="InterPro" id="IPR001232">
    <property type="entry name" value="SKP1-like"/>
</dbReference>
<dbReference type="OrthoDB" id="5788891at2759"/>
<dbReference type="Pfam" id="PF01466">
    <property type="entry name" value="Skp1"/>
    <property type="match status" value="1"/>
</dbReference>
<dbReference type="PIRSF" id="PIRSF028729">
    <property type="entry name" value="E3_ubiquit_lig_SCF_Skp"/>
    <property type="match status" value="1"/>
</dbReference>
<feature type="domain" description="SKP1 component dimerisation" evidence="5">
    <location>
        <begin position="141"/>
        <end position="184"/>
    </location>
</feature>
<proteinExistence type="inferred from homology"/>
<evidence type="ECO:0000259" key="5">
    <source>
        <dbReference type="Pfam" id="PF01466"/>
    </source>
</evidence>
<evidence type="ECO:0000256" key="4">
    <source>
        <dbReference type="PIRNR" id="PIRNR028729"/>
    </source>
</evidence>
<dbReference type="GO" id="GO:0009867">
    <property type="term" value="P:jasmonic acid mediated signaling pathway"/>
    <property type="evidence" value="ECO:0007669"/>
    <property type="project" value="UniProtKB-ARBA"/>
</dbReference>
<organism evidence="7 8">
    <name type="scientific">Musa troglodytarum</name>
    <name type="common">fe'i banana</name>
    <dbReference type="NCBI Taxonomy" id="320322"/>
    <lineage>
        <taxon>Eukaryota</taxon>
        <taxon>Viridiplantae</taxon>
        <taxon>Streptophyta</taxon>
        <taxon>Embryophyta</taxon>
        <taxon>Tracheophyta</taxon>
        <taxon>Spermatophyta</taxon>
        <taxon>Magnoliopsida</taxon>
        <taxon>Liliopsida</taxon>
        <taxon>Zingiberales</taxon>
        <taxon>Musaceae</taxon>
        <taxon>Musa</taxon>
    </lineage>
</organism>
<dbReference type="GO" id="GO:0016567">
    <property type="term" value="P:protein ubiquitination"/>
    <property type="evidence" value="ECO:0007669"/>
    <property type="project" value="UniProtKB-UniRule"/>
</dbReference>
<dbReference type="SMART" id="SM00512">
    <property type="entry name" value="Skp1"/>
    <property type="match status" value="1"/>
</dbReference>
<dbReference type="InterPro" id="IPR016897">
    <property type="entry name" value="SKP1"/>
</dbReference>
<evidence type="ECO:0000256" key="2">
    <source>
        <dbReference type="ARBA" id="ARBA00009993"/>
    </source>
</evidence>
<protein>
    <recommendedName>
        <fullName evidence="4">SKP1-like protein</fullName>
    </recommendedName>
</protein>
<comment type="subunit">
    <text evidence="4">Part of a SCF (SKP1-cullin-F-box) protein ligase complex.</text>
</comment>
<reference evidence="7" key="1">
    <citation type="submission" date="2022-05" db="EMBL/GenBank/DDBJ databases">
        <title>The Musa troglodytarum L. genome provides insights into the mechanism of non-climacteric behaviour and enrichment of carotenoids.</title>
        <authorList>
            <person name="Wang J."/>
        </authorList>
    </citation>
    <scope>NUCLEOTIDE SEQUENCE</scope>
    <source>
        <tissue evidence="7">Leaf</tissue>
    </source>
</reference>